<dbReference type="EMBL" id="PJEX01000047">
    <property type="protein sequence ID" value="TKW57216.1"/>
    <property type="molecule type" value="Genomic_DNA"/>
</dbReference>
<dbReference type="STRING" id="1306861.A0A4V6DHM8"/>
<sequence length="147" mass="16680">MVNYVDVGYAKLVNTSISPYLGEHGQVFNAEAWRPNAFACQNHEARYLAELRYRDGVQLHEMKSRQLLGPVVNTTFRGHVPAVDGTEDNTTATQEENYVPPSDTLNFLSVVWASKADEQTGIRDSGLRPREDYMYPCHRERAAVKFD</sequence>
<reference evidence="1 2" key="1">
    <citation type="journal article" date="2019" name="PLoS ONE">
        <title>Comparative genome analysis indicates high evolutionary potential of pathogenicity genes in Colletotrichum tanaceti.</title>
        <authorList>
            <person name="Lelwala R.V."/>
            <person name="Korhonen P.K."/>
            <person name="Young N.D."/>
            <person name="Scott J.B."/>
            <person name="Ades P.A."/>
            <person name="Gasser R.B."/>
            <person name="Taylor P.W.J."/>
        </authorList>
    </citation>
    <scope>NUCLEOTIDE SEQUENCE [LARGE SCALE GENOMIC DNA]</scope>
    <source>
        <strain evidence="1">BRIP57314</strain>
    </source>
</reference>
<organism evidence="1 2">
    <name type="scientific">Colletotrichum tanaceti</name>
    <dbReference type="NCBI Taxonomy" id="1306861"/>
    <lineage>
        <taxon>Eukaryota</taxon>
        <taxon>Fungi</taxon>
        <taxon>Dikarya</taxon>
        <taxon>Ascomycota</taxon>
        <taxon>Pezizomycotina</taxon>
        <taxon>Sordariomycetes</taxon>
        <taxon>Hypocreomycetidae</taxon>
        <taxon>Glomerellales</taxon>
        <taxon>Glomerellaceae</taxon>
        <taxon>Colletotrichum</taxon>
        <taxon>Colletotrichum destructivum species complex</taxon>
    </lineage>
</organism>
<dbReference type="Proteomes" id="UP000310108">
    <property type="component" value="Unassembled WGS sequence"/>
</dbReference>
<dbReference type="AlphaFoldDB" id="A0A4V6DHM8"/>
<proteinExistence type="predicted"/>
<evidence type="ECO:0000313" key="1">
    <source>
        <dbReference type="EMBL" id="TKW57216.1"/>
    </source>
</evidence>
<gene>
    <name evidence="1" type="ORF">CTA1_2233</name>
</gene>
<keyword evidence="2" id="KW-1185">Reference proteome</keyword>
<name>A0A4V6DHM8_9PEZI</name>
<evidence type="ECO:0000313" key="2">
    <source>
        <dbReference type="Proteomes" id="UP000310108"/>
    </source>
</evidence>
<protein>
    <submittedName>
        <fullName evidence="1">Uncharacterized protein</fullName>
    </submittedName>
</protein>
<accession>A0A4V6DHM8</accession>
<comment type="caution">
    <text evidence="1">The sequence shown here is derived from an EMBL/GenBank/DDBJ whole genome shotgun (WGS) entry which is preliminary data.</text>
</comment>